<evidence type="ECO:0000256" key="2">
    <source>
        <dbReference type="SAM" id="MobiDB-lite"/>
    </source>
</evidence>
<feature type="compositionally biased region" description="Basic and acidic residues" evidence="2">
    <location>
        <begin position="1"/>
        <end position="23"/>
    </location>
</feature>
<proteinExistence type="predicted"/>
<evidence type="ECO:0000313" key="3">
    <source>
        <dbReference type="EMBL" id="CAG5088873.1"/>
    </source>
</evidence>
<dbReference type="Proteomes" id="UP000786811">
    <property type="component" value="Unassembled WGS sequence"/>
</dbReference>
<gene>
    <name evidence="3" type="ORF">HICCMSTLAB_LOCUS5011</name>
</gene>
<sequence length="710" mass="81969">MDQESNKCDKTSEVTKQPPERVRCTTSQDTVASYAEMRKSSQPIDTIDTIWNLSSSNTNNLLSNDAQDFLRYQEGQQKLKHIYKVYTSLHRKMTASKKEFAELKTALEKETTLNKTLRNKSASALQLTASFNQHINYMNDTLICNKESAKNLEDMYENEIVKLLNDKENLSKKFDELNQFFQSEDEKYNEEVKKIQLEIAKMKTKNAASEDKLIKLKIETNKAKEKLAMSKQFTANQKIIEDELKNRVEELKHSLNEQEKKRMDMMNNFPDTDKIKETKQYFAEKLSLAEGELNKAKSLLNSVREEYEEDLKKYEEQEKLCEDLDKNVEETSSQVNQIKSQTDEANLKLKQVNEENLNTKKKIDEKTHDLSLIKDKIASETLERNNLADQVNSLKEAMEKKKEENDGLKQKLEEKKAQLIEVEQSKTNTNKDLKEFQLIEESKVVEFQKKLDIQIERKEKALIENEELKVDKQKMERDYEKSLKELDDRYNAGVANLEKQMALNNKLAAELSETQNSILSRQDDFTSLEAQIEKDKKNLESKLKKAEEILSKKNESEKQLMEQKHQLEVKIKELENECKQLEEMYGIDGKLSKSLSNLELKVQTPEKPIFSSQSSAESTKELQNSTNLKQLPIPGISSQSSRKKSSSFLLSSDSDDDDIKKKETHDKVDGLLKALRISQTPPSSPEQSLKVTPSPGTAKRSLFSKKNETS</sequence>
<dbReference type="OrthoDB" id="7689088at2759"/>
<feature type="region of interest" description="Disordered" evidence="2">
    <location>
        <begin position="605"/>
        <end position="710"/>
    </location>
</feature>
<organism evidence="3 4">
    <name type="scientific">Cotesia congregata</name>
    <name type="common">Parasitoid wasp</name>
    <name type="synonym">Apanteles congregatus</name>
    <dbReference type="NCBI Taxonomy" id="51543"/>
    <lineage>
        <taxon>Eukaryota</taxon>
        <taxon>Metazoa</taxon>
        <taxon>Ecdysozoa</taxon>
        <taxon>Arthropoda</taxon>
        <taxon>Hexapoda</taxon>
        <taxon>Insecta</taxon>
        <taxon>Pterygota</taxon>
        <taxon>Neoptera</taxon>
        <taxon>Endopterygota</taxon>
        <taxon>Hymenoptera</taxon>
        <taxon>Apocrita</taxon>
        <taxon>Ichneumonoidea</taxon>
        <taxon>Braconidae</taxon>
        <taxon>Microgastrinae</taxon>
        <taxon>Cotesia</taxon>
    </lineage>
</organism>
<evidence type="ECO:0000256" key="1">
    <source>
        <dbReference type="SAM" id="Coils"/>
    </source>
</evidence>
<evidence type="ECO:0000313" key="4">
    <source>
        <dbReference type="Proteomes" id="UP000786811"/>
    </source>
</evidence>
<feature type="compositionally biased region" description="Polar residues" evidence="2">
    <location>
        <begin position="610"/>
        <end position="629"/>
    </location>
</feature>
<dbReference type="AlphaFoldDB" id="A0A8J2HBK9"/>
<name>A0A8J2HBK9_COTCN</name>
<feature type="compositionally biased region" description="Basic and acidic residues" evidence="2">
    <location>
        <begin position="658"/>
        <end position="670"/>
    </location>
</feature>
<comment type="caution">
    <text evidence="3">The sequence shown here is derived from an EMBL/GenBank/DDBJ whole genome shotgun (WGS) entry which is preliminary data.</text>
</comment>
<feature type="region of interest" description="Disordered" evidence="2">
    <location>
        <begin position="1"/>
        <end position="24"/>
    </location>
</feature>
<reference evidence="3" key="1">
    <citation type="submission" date="2021-04" db="EMBL/GenBank/DDBJ databases">
        <authorList>
            <person name="Chebbi M.A.C M."/>
        </authorList>
    </citation>
    <scope>NUCLEOTIDE SEQUENCE</scope>
</reference>
<feature type="coiled-coil region" evidence="1">
    <location>
        <begin position="146"/>
        <end position="432"/>
    </location>
</feature>
<keyword evidence="4" id="KW-1185">Reference proteome</keyword>
<accession>A0A8J2HBK9</accession>
<dbReference type="EMBL" id="CAJNRD030001119">
    <property type="protein sequence ID" value="CAG5088873.1"/>
    <property type="molecule type" value="Genomic_DNA"/>
</dbReference>
<protein>
    <submittedName>
        <fullName evidence="3">Uncharacterized protein</fullName>
    </submittedName>
</protein>
<feature type="compositionally biased region" description="Polar residues" evidence="2">
    <location>
        <begin position="677"/>
        <end position="695"/>
    </location>
</feature>
<feature type="coiled-coil region" evidence="1">
    <location>
        <begin position="458"/>
        <end position="584"/>
    </location>
</feature>
<keyword evidence="1" id="KW-0175">Coiled coil</keyword>